<dbReference type="PROSITE" id="PS00143">
    <property type="entry name" value="INSULINASE"/>
    <property type="match status" value="1"/>
</dbReference>
<feature type="domain" description="Peptidase M16 N-terminal" evidence="4">
    <location>
        <begin position="496"/>
        <end position="625"/>
    </location>
</feature>
<evidence type="ECO:0000259" key="4">
    <source>
        <dbReference type="Pfam" id="PF00675"/>
    </source>
</evidence>
<evidence type="ECO:0000256" key="2">
    <source>
        <dbReference type="ARBA" id="ARBA00007261"/>
    </source>
</evidence>
<evidence type="ECO:0000259" key="5">
    <source>
        <dbReference type="Pfam" id="PF05193"/>
    </source>
</evidence>
<feature type="domain" description="Peptidase M16 N-terminal" evidence="4">
    <location>
        <begin position="46"/>
        <end position="181"/>
    </location>
</feature>
<sequence>MCYPKIQLVMVIFFVVFFCFSMHGVCLSRELAPGLYKVKIGDRLPVIVKESARSPVVAIQIWVKAGSSYEAKDEWGITHLIEHMIFKGTDTRGAEDIGGAIEAVGGTINAYTSLDYTVYHCVVPKQFWRKALNILSDAVLHATYDQKELEREKKVVLEEIRMRDDQPTSRLSKMLMKEAYGPEHPYGHPVIGFPETVSKFSRSDLRKYVQKRYTPENMAVIVVGDVESSQVFPAVQEDFLTFVRSAPTKASALSPASGTKHPRGLRFAIDTMDTKEGYVAIAFNGVPSFSDEDAPIYDVLGAILGDGESSRLVRQVKNRLGLVNAIDAYAFTPRLNGLFEINMTLDPDKVKDALSQVFQELFRLREEGVLDEELERAKTLVETDFVYGQERMEGEARKIGVFEFLAGSPDKVSQYLEKVRSVTPEDIKRVASKIFTTKDITISMIMPEGKSGIVNKEDLSLLIQEAELQAGGISPTGEFGTVRLVRKVELSNGLTVLIREVPEVPTVGMRIVFPGGVRYETPKNNGIFHFLATTWTKGTETHSAEGLAEMIEGLGAGISGFSGKNTFGLQGRFLSSNFDKGLNLFAEILMTPTFPQEEVEKMKPIIVSQIRRQDDYLPSVAMRAFNRLLFSPHPYAMDPLGTIENVQGVSSKDLKETYEKFAIPSRGVLAIVGDVNADELIATLETLLGGWRKEELEILPELPSPDPLETPKISTIKREQKEQTHIVLGFAGPTISGLDRYPMEVLSAVLSGMGGRLFQDLRGQKALAYTVTSMVGLGLDYGSFALYIACAPEKKDKALKGLWKEIYRVLSEPISQEELERAKHWLIGRYEIGLQTNGAQAMDMALNELYGLGYNFSTKYVQSISKVTAEDCMSVAKKYLSQDSYVLVTVGP</sequence>
<reference evidence="6 7" key="1">
    <citation type="submission" date="2016-06" db="EMBL/GenBank/DDBJ databases">
        <title>Respiratory ammonification of nitrate coupled to the oxidation of elemental sulfur in deep-sea autotrophic thermophilic bacteria.</title>
        <authorList>
            <person name="Slobodkina G.B."/>
            <person name="Mardanov A.V."/>
            <person name="Ravin N.V."/>
            <person name="Frolova A.A."/>
            <person name="Viryasiv M.B."/>
            <person name="Chernyh N.A."/>
            <person name="Bonch-Osmolovskaya E.A."/>
            <person name="Slobodkin A.I."/>
        </authorList>
    </citation>
    <scope>NUCLEOTIDE SEQUENCE [LARGE SCALE GENOMIC DNA]</scope>
    <source>
        <strain evidence="6 7">S69</strain>
    </source>
</reference>
<protein>
    <submittedName>
        <fullName evidence="6">Peptidase, M16 family</fullName>
    </submittedName>
</protein>
<organism evidence="6 7">
    <name type="scientific">Dissulfuribacter thermophilus</name>
    <dbReference type="NCBI Taxonomy" id="1156395"/>
    <lineage>
        <taxon>Bacteria</taxon>
        <taxon>Pseudomonadati</taxon>
        <taxon>Thermodesulfobacteriota</taxon>
        <taxon>Dissulfuribacteria</taxon>
        <taxon>Dissulfuribacterales</taxon>
        <taxon>Dissulfuribacteraceae</taxon>
        <taxon>Dissulfuribacter</taxon>
    </lineage>
</organism>
<comment type="cofactor">
    <cofactor evidence="1">
        <name>Zn(2+)</name>
        <dbReference type="ChEBI" id="CHEBI:29105"/>
    </cofactor>
</comment>
<dbReference type="Pfam" id="PF05193">
    <property type="entry name" value="Peptidase_M16_C"/>
    <property type="match status" value="2"/>
</dbReference>
<dbReference type="EMBL" id="MAGO01000001">
    <property type="protein sequence ID" value="OCC16199.1"/>
    <property type="molecule type" value="Genomic_DNA"/>
</dbReference>
<dbReference type="Proteomes" id="UP000093080">
    <property type="component" value="Unassembled WGS sequence"/>
</dbReference>
<comment type="caution">
    <text evidence="6">The sequence shown here is derived from an EMBL/GenBank/DDBJ whole genome shotgun (WGS) entry which is preliminary data.</text>
</comment>
<dbReference type="GO" id="GO:0004222">
    <property type="term" value="F:metalloendopeptidase activity"/>
    <property type="evidence" value="ECO:0007669"/>
    <property type="project" value="InterPro"/>
</dbReference>
<dbReference type="GO" id="GO:0006508">
    <property type="term" value="P:proteolysis"/>
    <property type="evidence" value="ECO:0007669"/>
    <property type="project" value="InterPro"/>
</dbReference>
<dbReference type="InterPro" id="IPR007863">
    <property type="entry name" value="Peptidase_M16_C"/>
</dbReference>
<feature type="domain" description="Peptidase M16 C-terminal" evidence="5">
    <location>
        <begin position="649"/>
        <end position="824"/>
    </location>
</feature>
<dbReference type="OrthoDB" id="9811314at2"/>
<evidence type="ECO:0000256" key="1">
    <source>
        <dbReference type="ARBA" id="ARBA00001947"/>
    </source>
</evidence>
<dbReference type="PANTHER" id="PTHR11851">
    <property type="entry name" value="METALLOPROTEASE"/>
    <property type="match status" value="1"/>
</dbReference>
<dbReference type="InterPro" id="IPR011765">
    <property type="entry name" value="Pept_M16_N"/>
</dbReference>
<dbReference type="GO" id="GO:0046872">
    <property type="term" value="F:metal ion binding"/>
    <property type="evidence" value="ECO:0007669"/>
    <property type="project" value="InterPro"/>
</dbReference>
<comment type="similarity">
    <text evidence="2 3">Belongs to the peptidase M16 family.</text>
</comment>
<evidence type="ECO:0000313" key="6">
    <source>
        <dbReference type="EMBL" id="OCC16199.1"/>
    </source>
</evidence>
<feature type="domain" description="Peptidase M16 C-terminal" evidence="5">
    <location>
        <begin position="199"/>
        <end position="379"/>
    </location>
</feature>
<dbReference type="InterPro" id="IPR050361">
    <property type="entry name" value="MPP/UQCRC_Complex"/>
</dbReference>
<dbReference type="AlphaFoldDB" id="A0A1B9F8D4"/>
<accession>A0A1B9F8D4</accession>
<gene>
    <name evidence="6" type="ORF">DBT_0016</name>
</gene>
<dbReference type="InterPro" id="IPR001431">
    <property type="entry name" value="Pept_M16_Zn_BS"/>
</dbReference>
<proteinExistence type="inferred from homology"/>
<dbReference type="STRING" id="1156395.DBT_0016"/>
<name>A0A1B9F8D4_9BACT</name>
<dbReference type="RefSeq" id="WP_067615215.1">
    <property type="nucleotide sequence ID" value="NZ_MAGO01000001.1"/>
</dbReference>
<dbReference type="InterPro" id="IPR011249">
    <property type="entry name" value="Metalloenz_LuxS/M16"/>
</dbReference>
<dbReference type="SUPFAM" id="SSF63411">
    <property type="entry name" value="LuxS/MPP-like metallohydrolase"/>
    <property type="match status" value="4"/>
</dbReference>
<dbReference type="Pfam" id="PF00675">
    <property type="entry name" value="Peptidase_M16"/>
    <property type="match status" value="2"/>
</dbReference>
<dbReference type="Gene3D" id="3.30.830.10">
    <property type="entry name" value="Metalloenzyme, LuxS/M16 peptidase-like"/>
    <property type="match status" value="4"/>
</dbReference>
<evidence type="ECO:0000313" key="7">
    <source>
        <dbReference type="Proteomes" id="UP000093080"/>
    </source>
</evidence>
<keyword evidence="7" id="KW-1185">Reference proteome</keyword>
<dbReference type="PANTHER" id="PTHR11851:SF49">
    <property type="entry name" value="MITOCHONDRIAL-PROCESSING PEPTIDASE SUBUNIT ALPHA"/>
    <property type="match status" value="1"/>
</dbReference>
<evidence type="ECO:0000256" key="3">
    <source>
        <dbReference type="RuleBase" id="RU004447"/>
    </source>
</evidence>